<feature type="transmembrane region" description="Helical" evidence="8">
    <location>
        <begin position="295"/>
        <end position="314"/>
    </location>
</feature>
<reference evidence="10 11" key="1">
    <citation type="submission" date="2018-06" db="EMBL/GenBank/DDBJ databases">
        <title>Whole Genome Sequence of an efficient microsymbiont, Rhizobium tropici.</title>
        <authorList>
            <person name="Srinivasan R."/>
            <person name="Singh H.V."/>
            <person name="Srivastava R."/>
            <person name="Kumari B."/>
            <person name="Radhakrishna A."/>
        </authorList>
    </citation>
    <scope>NUCLEOTIDE SEQUENCE [LARGE SCALE GENOMIC DNA]</scope>
    <source>
        <strain evidence="10 11">IGFRI Rhizo-19</strain>
    </source>
</reference>
<dbReference type="PANTHER" id="PTHR33908">
    <property type="entry name" value="MANNOSYLTRANSFERASE YKCB-RELATED"/>
    <property type="match status" value="1"/>
</dbReference>
<dbReference type="RefSeq" id="WP_112343793.1">
    <property type="nucleotide sequence ID" value="NZ_QMKK01000046.1"/>
</dbReference>
<dbReference type="Proteomes" id="UP000251205">
    <property type="component" value="Unassembled WGS sequence"/>
</dbReference>
<evidence type="ECO:0000313" key="10">
    <source>
        <dbReference type="EMBL" id="RAX39691.1"/>
    </source>
</evidence>
<sequence length="509" mass="56101">MLDTTHSRTTAQKLSLQVALAIIFGVTLWRVLMLLVNKTDLFVDEAQYWFWGQNLDFGYYSKPPMIAWVIRFFNAISGSDSTFWIRISAPLFHLATALMLMRTTRRLIGSEEGREIAPWVGVIFITLPAASLSAVLVSTDTIQILFVTIAIWAFIGLTRRSSVLEAVILGASLGFAFLTKYSVLFLLPGVGIAMLTMRSARIAWRDVVIAAVVGAIVVSPNLWWNFTHDAATIKHTENIAQWSKDGGSNSLLKHILNGLSFFGAQFGVIGPVVFYALLWATWRLIRGRSDDREKLLFWLSVPVVALITLQALLAKAYANWAVSAYAAGTILAVWLLYRLTKKGLSTSLIIGAVVAFVIPVLTVFAYDIKLPNGDLIMKRYVGRAVISREIADIATDAKTPVIVAEDRDILADLYYTLKGKPFRIYARNFGGFPNNYYEQNFSLPADVTGPVLYIDNGPFECPGSQVDLIKSWSPPYGEMKGKTLHAYRVPASCLAPKPSAAAGTGAAEN</sequence>
<evidence type="ECO:0000256" key="8">
    <source>
        <dbReference type="SAM" id="Phobius"/>
    </source>
</evidence>
<accession>A0A329Y7A8</accession>
<feature type="transmembrane region" description="Helical" evidence="8">
    <location>
        <begin position="122"/>
        <end position="155"/>
    </location>
</feature>
<comment type="subcellular location">
    <subcellularLocation>
        <location evidence="1">Cell membrane</location>
        <topology evidence="1">Multi-pass membrane protein</topology>
    </subcellularLocation>
</comment>
<dbReference type="OrthoDB" id="9811222at2"/>
<dbReference type="Pfam" id="PF13231">
    <property type="entry name" value="PMT_2"/>
    <property type="match status" value="1"/>
</dbReference>
<name>A0A329Y7A8_RHITR</name>
<keyword evidence="4 10" id="KW-0808">Transferase</keyword>
<evidence type="ECO:0000256" key="6">
    <source>
        <dbReference type="ARBA" id="ARBA00022989"/>
    </source>
</evidence>
<feature type="transmembrane region" description="Helical" evidence="8">
    <location>
        <begin position="14"/>
        <end position="36"/>
    </location>
</feature>
<keyword evidence="7 8" id="KW-0472">Membrane</keyword>
<evidence type="ECO:0000256" key="5">
    <source>
        <dbReference type="ARBA" id="ARBA00022692"/>
    </source>
</evidence>
<dbReference type="InterPro" id="IPR050297">
    <property type="entry name" value="LipidA_mod_glycosyltrf_83"/>
</dbReference>
<evidence type="ECO:0000256" key="7">
    <source>
        <dbReference type="ARBA" id="ARBA00023136"/>
    </source>
</evidence>
<gene>
    <name evidence="10" type="ORF">DQ393_21850</name>
</gene>
<feature type="transmembrane region" description="Helical" evidence="8">
    <location>
        <begin position="83"/>
        <end position="101"/>
    </location>
</feature>
<dbReference type="InterPro" id="IPR038731">
    <property type="entry name" value="RgtA/B/C-like"/>
</dbReference>
<evidence type="ECO:0000256" key="3">
    <source>
        <dbReference type="ARBA" id="ARBA00022676"/>
    </source>
</evidence>
<evidence type="ECO:0000256" key="2">
    <source>
        <dbReference type="ARBA" id="ARBA00022475"/>
    </source>
</evidence>
<feature type="domain" description="Glycosyltransferase RgtA/B/C/D-like" evidence="9">
    <location>
        <begin position="61"/>
        <end position="224"/>
    </location>
</feature>
<dbReference type="PANTHER" id="PTHR33908:SF11">
    <property type="entry name" value="MEMBRANE PROTEIN"/>
    <property type="match status" value="1"/>
</dbReference>
<keyword evidence="5 8" id="KW-0812">Transmembrane</keyword>
<keyword evidence="3" id="KW-0328">Glycosyltransferase</keyword>
<evidence type="ECO:0000313" key="11">
    <source>
        <dbReference type="Proteomes" id="UP000251205"/>
    </source>
</evidence>
<proteinExistence type="predicted"/>
<dbReference type="AlphaFoldDB" id="A0A329Y7A8"/>
<feature type="transmembrane region" description="Helical" evidence="8">
    <location>
        <begin position="344"/>
        <end position="366"/>
    </location>
</feature>
<keyword evidence="2" id="KW-1003">Cell membrane</keyword>
<dbReference type="GO" id="GO:0009103">
    <property type="term" value="P:lipopolysaccharide biosynthetic process"/>
    <property type="evidence" value="ECO:0007669"/>
    <property type="project" value="UniProtKB-ARBA"/>
</dbReference>
<comment type="caution">
    <text evidence="10">The sequence shown here is derived from an EMBL/GenBank/DDBJ whole genome shotgun (WGS) entry which is preliminary data.</text>
</comment>
<dbReference type="EMBL" id="QMKK01000046">
    <property type="protein sequence ID" value="RAX39691.1"/>
    <property type="molecule type" value="Genomic_DNA"/>
</dbReference>
<keyword evidence="6 8" id="KW-1133">Transmembrane helix</keyword>
<feature type="transmembrane region" description="Helical" evidence="8">
    <location>
        <begin position="167"/>
        <end position="195"/>
    </location>
</feature>
<dbReference type="GO" id="GO:0005886">
    <property type="term" value="C:plasma membrane"/>
    <property type="evidence" value="ECO:0007669"/>
    <property type="project" value="UniProtKB-SubCell"/>
</dbReference>
<evidence type="ECO:0000256" key="4">
    <source>
        <dbReference type="ARBA" id="ARBA00022679"/>
    </source>
</evidence>
<evidence type="ECO:0000259" key="9">
    <source>
        <dbReference type="Pfam" id="PF13231"/>
    </source>
</evidence>
<protein>
    <submittedName>
        <fullName evidence="10">Glycosyl transferase</fullName>
    </submittedName>
</protein>
<feature type="transmembrane region" description="Helical" evidence="8">
    <location>
        <begin position="207"/>
        <end position="226"/>
    </location>
</feature>
<dbReference type="GO" id="GO:0016763">
    <property type="term" value="F:pentosyltransferase activity"/>
    <property type="evidence" value="ECO:0007669"/>
    <property type="project" value="TreeGrafter"/>
</dbReference>
<feature type="transmembrane region" description="Helical" evidence="8">
    <location>
        <begin position="259"/>
        <end position="283"/>
    </location>
</feature>
<evidence type="ECO:0000256" key="1">
    <source>
        <dbReference type="ARBA" id="ARBA00004651"/>
    </source>
</evidence>
<feature type="transmembrane region" description="Helical" evidence="8">
    <location>
        <begin position="320"/>
        <end position="337"/>
    </location>
</feature>
<organism evidence="10 11">
    <name type="scientific">Rhizobium tropici</name>
    <dbReference type="NCBI Taxonomy" id="398"/>
    <lineage>
        <taxon>Bacteria</taxon>
        <taxon>Pseudomonadati</taxon>
        <taxon>Pseudomonadota</taxon>
        <taxon>Alphaproteobacteria</taxon>
        <taxon>Hyphomicrobiales</taxon>
        <taxon>Rhizobiaceae</taxon>
        <taxon>Rhizobium/Agrobacterium group</taxon>
        <taxon>Rhizobium</taxon>
    </lineage>
</organism>